<evidence type="ECO:0000256" key="10">
    <source>
        <dbReference type="HAMAP-Rule" id="MF_00148"/>
    </source>
</evidence>
<sequence>MNVKIASDWKAILAPEFDKPYFDDLTAFVRQEYATQRIFPRGSNIFRAFDKCPLDSLKVVIIGQDPYHGDGQANGLCFSVNDGIPFPPSLRNIFKEIHDDTGAPIPASGNLDRWAEQGVLLLNSVLTVRAHCAASHAGKGWETFTDAVVRAIAAHKEEIVYMLWGNYAQKKGIMADPTRNLILKSAHPSPLSASNGFFGCRHFSKANEYLIAHGKTPIVW</sequence>
<evidence type="ECO:0000256" key="7">
    <source>
        <dbReference type="ARBA" id="ARBA00022763"/>
    </source>
</evidence>
<dbReference type="GO" id="GO:0097510">
    <property type="term" value="P:base-excision repair, AP site formation via deaminated base removal"/>
    <property type="evidence" value="ECO:0007669"/>
    <property type="project" value="TreeGrafter"/>
</dbReference>
<dbReference type="NCBIfam" id="NF003588">
    <property type="entry name" value="PRK05254.1-1"/>
    <property type="match status" value="1"/>
</dbReference>
<dbReference type="PANTHER" id="PTHR11264">
    <property type="entry name" value="URACIL-DNA GLYCOSYLASE"/>
    <property type="match status" value="1"/>
</dbReference>
<feature type="domain" description="Uracil-DNA glycosylase-like" evidence="13">
    <location>
        <begin position="50"/>
        <end position="210"/>
    </location>
</feature>
<dbReference type="AlphaFoldDB" id="A0A9D2DDE6"/>
<dbReference type="Pfam" id="PF03167">
    <property type="entry name" value="UDG"/>
    <property type="match status" value="1"/>
</dbReference>
<dbReference type="Gene3D" id="3.40.470.10">
    <property type="entry name" value="Uracil-DNA glycosylase-like domain"/>
    <property type="match status" value="1"/>
</dbReference>
<accession>A0A9D2DDE6</accession>
<evidence type="ECO:0000256" key="2">
    <source>
        <dbReference type="ARBA" id="ARBA00002631"/>
    </source>
</evidence>
<dbReference type="InterPro" id="IPR036895">
    <property type="entry name" value="Uracil-DNA_glycosylase-like_sf"/>
</dbReference>
<name>A0A9D2DDE6_9BACT</name>
<evidence type="ECO:0000256" key="8">
    <source>
        <dbReference type="ARBA" id="ARBA00022801"/>
    </source>
</evidence>
<keyword evidence="7 10" id="KW-0227">DNA damage</keyword>
<dbReference type="InterPro" id="IPR005122">
    <property type="entry name" value="Uracil-DNA_glycosylase-like"/>
</dbReference>
<protein>
    <recommendedName>
        <fullName evidence="5 10">Uracil-DNA glycosylase</fullName>
        <shortName evidence="10">UDG</shortName>
        <ecNumber evidence="4 10">3.2.2.27</ecNumber>
    </recommendedName>
</protein>
<dbReference type="GO" id="GO:0005737">
    <property type="term" value="C:cytoplasm"/>
    <property type="evidence" value="ECO:0007669"/>
    <property type="project" value="UniProtKB-SubCell"/>
</dbReference>
<evidence type="ECO:0000256" key="12">
    <source>
        <dbReference type="RuleBase" id="RU003780"/>
    </source>
</evidence>
<evidence type="ECO:0000256" key="9">
    <source>
        <dbReference type="ARBA" id="ARBA00023204"/>
    </source>
</evidence>
<dbReference type="NCBIfam" id="NF003591">
    <property type="entry name" value="PRK05254.1-4"/>
    <property type="match status" value="1"/>
</dbReference>
<evidence type="ECO:0000256" key="4">
    <source>
        <dbReference type="ARBA" id="ARBA00012030"/>
    </source>
</evidence>
<dbReference type="SMART" id="SM00986">
    <property type="entry name" value="UDG"/>
    <property type="match status" value="1"/>
</dbReference>
<proteinExistence type="inferred from homology"/>
<keyword evidence="9 10" id="KW-0234">DNA repair</keyword>
<dbReference type="NCBIfam" id="NF003589">
    <property type="entry name" value="PRK05254.1-2"/>
    <property type="match status" value="1"/>
</dbReference>
<dbReference type="EC" id="3.2.2.27" evidence="4 10"/>
<comment type="catalytic activity">
    <reaction evidence="1 10 12">
        <text>Hydrolyzes single-stranded DNA or mismatched double-stranded DNA and polynucleotides, releasing free uracil.</text>
        <dbReference type="EC" id="3.2.2.27"/>
    </reaction>
</comment>
<evidence type="ECO:0000259" key="13">
    <source>
        <dbReference type="SMART" id="SM00986"/>
    </source>
</evidence>
<dbReference type="HAMAP" id="MF_00148">
    <property type="entry name" value="UDG"/>
    <property type="match status" value="1"/>
</dbReference>
<evidence type="ECO:0000256" key="6">
    <source>
        <dbReference type="ARBA" id="ARBA00022490"/>
    </source>
</evidence>
<evidence type="ECO:0000313" key="14">
    <source>
        <dbReference type="EMBL" id="HIZ14845.1"/>
    </source>
</evidence>
<reference evidence="14" key="2">
    <citation type="submission" date="2021-04" db="EMBL/GenBank/DDBJ databases">
        <authorList>
            <person name="Gilroy R."/>
        </authorList>
    </citation>
    <scope>NUCLEOTIDE SEQUENCE</scope>
    <source>
        <strain evidence="14">ChiHjej11B10-19426</strain>
    </source>
</reference>
<keyword evidence="6 10" id="KW-0963">Cytoplasm</keyword>
<organism evidence="14 15">
    <name type="scientific">Candidatus Tidjanibacter faecipullorum</name>
    <dbReference type="NCBI Taxonomy" id="2838766"/>
    <lineage>
        <taxon>Bacteria</taxon>
        <taxon>Pseudomonadati</taxon>
        <taxon>Bacteroidota</taxon>
        <taxon>Bacteroidia</taxon>
        <taxon>Bacteroidales</taxon>
        <taxon>Rikenellaceae</taxon>
        <taxon>Tidjanibacter</taxon>
    </lineage>
</organism>
<keyword evidence="14" id="KW-0326">Glycosidase</keyword>
<dbReference type="InterPro" id="IPR018085">
    <property type="entry name" value="Ura-DNA_Glyclase_AS"/>
</dbReference>
<evidence type="ECO:0000256" key="1">
    <source>
        <dbReference type="ARBA" id="ARBA00001400"/>
    </source>
</evidence>
<dbReference type="NCBIfam" id="NF003592">
    <property type="entry name" value="PRK05254.1-5"/>
    <property type="match status" value="1"/>
</dbReference>
<comment type="similarity">
    <text evidence="3 10 12">Belongs to the uracil-DNA glycosylase (UDG) superfamily. UNG family.</text>
</comment>
<dbReference type="GO" id="GO:0004844">
    <property type="term" value="F:uracil DNA N-glycosylase activity"/>
    <property type="evidence" value="ECO:0007669"/>
    <property type="project" value="UniProtKB-UniRule"/>
</dbReference>
<reference evidence="14" key="1">
    <citation type="journal article" date="2021" name="PeerJ">
        <title>Extensive microbial diversity within the chicken gut microbiome revealed by metagenomics and culture.</title>
        <authorList>
            <person name="Gilroy R."/>
            <person name="Ravi A."/>
            <person name="Getino M."/>
            <person name="Pursley I."/>
            <person name="Horton D.L."/>
            <person name="Alikhan N.F."/>
            <person name="Baker D."/>
            <person name="Gharbi K."/>
            <person name="Hall N."/>
            <person name="Watson M."/>
            <person name="Adriaenssens E.M."/>
            <person name="Foster-Nyarko E."/>
            <person name="Jarju S."/>
            <person name="Secka A."/>
            <person name="Antonio M."/>
            <person name="Oren A."/>
            <person name="Chaudhuri R.R."/>
            <person name="La Ragione R."/>
            <person name="Hildebrand F."/>
            <person name="Pallen M.J."/>
        </authorList>
    </citation>
    <scope>NUCLEOTIDE SEQUENCE</scope>
    <source>
        <strain evidence="14">ChiHjej11B10-19426</strain>
    </source>
</reference>
<dbReference type="NCBIfam" id="TIGR00628">
    <property type="entry name" value="ung"/>
    <property type="match status" value="1"/>
</dbReference>
<dbReference type="Proteomes" id="UP000824014">
    <property type="component" value="Unassembled WGS sequence"/>
</dbReference>
<dbReference type="SUPFAM" id="SSF52141">
    <property type="entry name" value="Uracil-DNA glycosylase-like"/>
    <property type="match status" value="1"/>
</dbReference>
<evidence type="ECO:0000256" key="11">
    <source>
        <dbReference type="PROSITE-ProRule" id="PRU10072"/>
    </source>
</evidence>
<dbReference type="SMART" id="SM00987">
    <property type="entry name" value="UreE_C"/>
    <property type="match status" value="1"/>
</dbReference>
<comment type="function">
    <text evidence="2 10 12">Excises uracil residues from the DNA which can arise as a result of misincorporation of dUMP residues by DNA polymerase or due to deamination of cytosine.</text>
</comment>
<evidence type="ECO:0000256" key="3">
    <source>
        <dbReference type="ARBA" id="ARBA00008184"/>
    </source>
</evidence>
<dbReference type="EMBL" id="DXCC01000007">
    <property type="protein sequence ID" value="HIZ14845.1"/>
    <property type="molecule type" value="Genomic_DNA"/>
</dbReference>
<dbReference type="PANTHER" id="PTHR11264:SF0">
    <property type="entry name" value="URACIL-DNA GLYCOSYLASE"/>
    <property type="match status" value="1"/>
</dbReference>
<feature type="active site" description="Proton acceptor" evidence="10 11">
    <location>
        <position position="65"/>
    </location>
</feature>
<comment type="caution">
    <text evidence="14">The sequence shown here is derived from an EMBL/GenBank/DDBJ whole genome shotgun (WGS) entry which is preliminary data.</text>
</comment>
<keyword evidence="8 10" id="KW-0378">Hydrolase</keyword>
<dbReference type="InterPro" id="IPR002043">
    <property type="entry name" value="UDG_fam1"/>
</dbReference>
<evidence type="ECO:0000313" key="15">
    <source>
        <dbReference type="Proteomes" id="UP000824014"/>
    </source>
</evidence>
<evidence type="ECO:0000256" key="5">
    <source>
        <dbReference type="ARBA" id="ARBA00018429"/>
    </source>
</evidence>
<dbReference type="PROSITE" id="PS00130">
    <property type="entry name" value="U_DNA_GLYCOSYLASE"/>
    <property type="match status" value="1"/>
</dbReference>
<dbReference type="CDD" id="cd10027">
    <property type="entry name" value="UDG-F1-like"/>
    <property type="match status" value="1"/>
</dbReference>
<gene>
    <name evidence="10 14" type="primary">ung</name>
    <name evidence="14" type="ORF">H9816_02875</name>
</gene>
<dbReference type="FunFam" id="3.40.470.10:FF:000001">
    <property type="entry name" value="Uracil-DNA glycosylase"/>
    <property type="match status" value="1"/>
</dbReference>
<comment type="subcellular location">
    <subcellularLocation>
        <location evidence="10">Cytoplasm</location>
    </subcellularLocation>
</comment>